<feature type="coiled-coil region" evidence="6">
    <location>
        <begin position="1264"/>
        <end position="1298"/>
    </location>
</feature>
<feature type="region of interest" description="Disordered" evidence="7">
    <location>
        <begin position="119"/>
        <end position="258"/>
    </location>
</feature>
<dbReference type="GO" id="GO:0005874">
    <property type="term" value="C:microtubule"/>
    <property type="evidence" value="ECO:0007669"/>
    <property type="project" value="UniProtKB-KW"/>
</dbReference>
<feature type="compositionally biased region" description="Polar residues" evidence="7">
    <location>
        <begin position="76"/>
        <end position="91"/>
    </location>
</feature>
<proteinExistence type="predicted"/>
<dbReference type="EMBL" id="OE181363">
    <property type="protein sequence ID" value="CAD7573024.1"/>
    <property type="molecule type" value="Genomic_DNA"/>
</dbReference>
<feature type="region of interest" description="Disordered" evidence="7">
    <location>
        <begin position="292"/>
        <end position="414"/>
    </location>
</feature>
<feature type="region of interest" description="Disordered" evidence="7">
    <location>
        <begin position="67"/>
        <end position="91"/>
    </location>
</feature>
<feature type="compositionally biased region" description="Basic and acidic residues" evidence="7">
    <location>
        <begin position="814"/>
        <end position="823"/>
    </location>
</feature>
<accession>A0A7R9P7V4</accession>
<evidence type="ECO:0000256" key="5">
    <source>
        <dbReference type="ARBA" id="ARBA00023175"/>
    </source>
</evidence>
<feature type="coiled-coil region" evidence="6">
    <location>
        <begin position="1745"/>
        <end position="1810"/>
    </location>
</feature>
<dbReference type="InterPro" id="IPR044986">
    <property type="entry name" value="KIF15/KIN-12"/>
</dbReference>
<feature type="compositionally biased region" description="Basic and acidic residues" evidence="7">
    <location>
        <begin position="292"/>
        <end position="301"/>
    </location>
</feature>
<feature type="compositionally biased region" description="Polar residues" evidence="7">
    <location>
        <begin position="845"/>
        <end position="886"/>
    </location>
</feature>
<feature type="region of interest" description="Disordered" evidence="7">
    <location>
        <begin position="845"/>
        <end position="888"/>
    </location>
</feature>
<feature type="coiled-coil region" evidence="6">
    <location>
        <begin position="2220"/>
        <end position="2261"/>
    </location>
</feature>
<feature type="region of interest" description="Disordered" evidence="7">
    <location>
        <begin position="774"/>
        <end position="823"/>
    </location>
</feature>
<evidence type="ECO:0000256" key="6">
    <source>
        <dbReference type="SAM" id="Coils"/>
    </source>
</evidence>
<feature type="coiled-coil region" evidence="6">
    <location>
        <begin position="2102"/>
        <end position="2129"/>
    </location>
</feature>
<evidence type="ECO:0000256" key="3">
    <source>
        <dbReference type="ARBA" id="ARBA00022840"/>
    </source>
</evidence>
<reference evidence="8" key="1">
    <citation type="submission" date="2020-11" db="EMBL/GenBank/DDBJ databases">
        <authorList>
            <person name="Tran Van P."/>
        </authorList>
    </citation>
    <scope>NUCLEOTIDE SEQUENCE</scope>
</reference>
<keyword evidence="5" id="KW-0505">Motor protein</keyword>
<feature type="compositionally biased region" description="Acidic residues" evidence="7">
    <location>
        <begin position="323"/>
        <end position="332"/>
    </location>
</feature>
<feature type="coiled-coil region" evidence="6">
    <location>
        <begin position="1574"/>
        <end position="1608"/>
    </location>
</feature>
<feature type="region of interest" description="Disordered" evidence="7">
    <location>
        <begin position="1988"/>
        <end position="2013"/>
    </location>
</feature>
<sequence length="2374" mass="267346">MLAGHHDVAGELKSPSEAMVLPFLQKTVDLNKKVTSIVIGQRSVSAASLPDNPNEEDKCDDVVNMSGIKSKDADNSDTWNDSQVSEPSTKQKNCSISEIVSLSGRKCLKLDQFLLRSSEDDELSEGSESVHSPRVVTEEVQDSPRSCVIPPPCKPPRSWDLLQSGVMDDMSSEPRRRSLLTLGSLRSKRESFTESPSGADSPSQHLGQGDSPLVDQGDSEKWLSSRNPRNHRSEDDVGSVPNNDSPSTKYGEIQESNHNIYSSPMASLVLTDSFGKLPDQIMYPYAEKPNDLQKHVKKTEESAPIAGPDGDTLHIENSKSDSDSDWDSDDSLPLDTVDNKHCDGQTKEEPLPVEFELGKAPTSEKRGRFLLRTPSIDLSDDQHANGKDSSHQSDYSTSKKEQSEEVKNGSREDDLLIKKSSSVMGTLGRDGTMLGYDEVWECNTQFPVNPTLSMTTSETQISLKDELEQALAQTSSSGENIENMRSGTEDWALGNPADSLNTRLGIESYLDEDKLIFPSPRFGQKMEETSDGSHKSTNGRKFESKSLDALHNSLEHSTKVSNTKLPRGVRRHCRQQSMSILPWSCREECHHKSPQPPPAPVFERPTVDSKRINAQLECYDEALRELAQVKIVKQRPFSLPPTRGPSELALSQPSNFGTMSLPGTNDFTRHEISQSTSVRKQGSLSLPRNMEPPGISRAASLGSQYQGQYFFTGELPGKELSHSAIVKKQGSLSLPRTCEIADQQSLDVSKEGYLSLPRSNELIDEAFKEIGKSSVKMKRGSRSLPRSTTPRDMEMHTDPVPAPCNKHPWRNRRRAESESEAVDRKSKGVSIKCLSFDFKLGLSKTNESNADNESVSTIASSPNSQIATSTSEPNGFTNSLNVSTDGSLEKPIRKKRKILLAMRGLIAPNLRSFNNSAASEASLEESFEEPPFWLSTDRVGSLERQATVIERIDVHPKSNSTRVGSPRTPELSMKLEESITEEEQVLSPSAEMLVPPSSEPVEREESGKVPKGLSTDADELNNTVASSKAAVEMPEMISCGADRSSSSQPSSIFTDFQEERKSPLHLVELEHKGSPPNLRDSPSDADSGTSLIEITPQHEYTLKTHHALLKSHLRAATAEKGRLEETAAELGEHAEKLKYELAEAREAAQSRDEVIALLQEQLAALEGKYTASLDQLQRYKLRAGNLEQEVRHLKDVCRKHEEEKASMNETIQTREIEKANLEKALAKKKISTTRPSIESKDKELEIQNRLKMVESERNCLHTKNEGLQAKILELEAILIDVTEKKEDLMQQNTELNNRLNCDGAASRQEVSHWKELYESCMQKLQQLDWQRSNETQHMAASTAQALAYKEELKDILEKVDKLKEKDSTVWQHKIQEEVTNAVAMLRSEYSKVESILCRHNEMLEQLVSKLQADLDASSCKQTEIEGQLTRTQSELMEARQYTDELAHLREVAAVVDEMRVINSELREKLRKLEDTLTIRDKELKEKTEHIIVSEQLLDRQAEALRELQELKLENEQLKDEIELKESEKRQTLQTNETQTVISGQVSSVIVSPECKAQGSTEDDRTEEREAMSQNINDKELIEKLRKENEELQDLLDLKMDQLNQMVDKTNSLVRHNERMRAQLSGLKEKYVASVKLDKSTLTEENSVKKIEEKLKNTGSNSTPAEDIYNASDRDSKVVQTQIEISQNDAKLEEEVTRLRVQNTCLTFNLKQVQDDLASHEVELGKTLAALKDARDLASNARSQENAKQRIQLKEMKAVLVEQEEELVILISQSTTAADLSNVIRKLKKENALLSNSVDKLLTELEETEESELASINLSEEENSLFVQKPGSGEDVHKKNEEMKVNKVAPPVTIYMALGVPIMSRDPKHYVHINKDDNQIDINCCMYMNANNIPENKEIVSKSVEEKLTLKCKNSFDYESRDLTCRNTYVHSGDIICEKERRKNRESKEMSSPSDSLSDEVPSNVIEVQASVHHDGDVKDGFREEKPMIRSNSTSSSDLDVETKGNNTKPGTFRIKSRPARDAATNTFSTQNFELQKELQLEREKSKKYQQSLKKLKAEVQTLKIKTGTESKKIINFETNLSAKENNSTLAGLMNSPHFDQNVVEFQKQVNELEQKLNEENSKRFALEVQVNKMRYELQEKFHLERELANLQTHMEKEFVSRHELETLRCSYEAALSHAKKEAEMMARDTLNKKIYHINSFIDKQVEEQARLQHSTESQRTHALEDERSKLLSELARLQATLQAKEEGERELRERLAQEKHETRRRKLIEKSYSVNLAPTVTNSKEKELNSKGCMLSPIHRPITTSSLMNPVMSPTLAMSVTTSTENALSNILKLELERSIRKHTELPDEQCSSTSPGTLSDDHMDILRKKYFLH</sequence>
<dbReference type="PANTHER" id="PTHR37739:SF16">
    <property type="entry name" value="KINESIN-LIKE PROTEIN"/>
    <property type="match status" value="1"/>
</dbReference>
<feature type="coiled-coil region" evidence="6">
    <location>
        <begin position="2038"/>
        <end position="2065"/>
    </location>
</feature>
<feature type="compositionally biased region" description="Basic and acidic residues" evidence="7">
    <location>
        <begin position="380"/>
        <end position="414"/>
    </location>
</feature>
<feature type="compositionally biased region" description="Polar residues" evidence="7">
    <location>
        <begin position="1989"/>
        <end position="2009"/>
    </location>
</feature>
<evidence type="ECO:0000256" key="4">
    <source>
        <dbReference type="ARBA" id="ARBA00023054"/>
    </source>
</evidence>
<feature type="region of interest" description="Disordered" evidence="7">
    <location>
        <begin position="982"/>
        <end position="1017"/>
    </location>
</feature>
<feature type="compositionally biased region" description="Basic and acidic residues" evidence="7">
    <location>
        <begin position="311"/>
        <end position="322"/>
    </location>
</feature>
<feature type="coiled-coil region" evidence="6">
    <location>
        <begin position="1455"/>
        <end position="1534"/>
    </location>
</feature>
<evidence type="ECO:0000313" key="8">
    <source>
        <dbReference type="EMBL" id="CAD7573024.1"/>
    </source>
</evidence>
<dbReference type="PANTHER" id="PTHR37739">
    <property type="entry name" value="KINESIN-LIKE PROTEIN KIN-12D"/>
    <property type="match status" value="1"/>
</dbReference>
<dbReference type="GO" id="GO:0005524">
    <property type="term" value="F:ATP binding"/>
    <property type="evidence" value="ECO:0007669"/>
    <property type="project" value="UniProtKB-KW"/>
</dbReference>
<evidence type="ECO:0000256" key="2">
    <source>
        <dbReference type="ARBA" id="ARBA00022741"/>
    </source>
</evidence>
<evidence type="ECO:0000256" key="1">
    <source>
        <dbReference type="ARBA" id="ARBA00022701"/>
    </source>
</evidence>
<evidence type="ECO:0000256" key="7">
    <source>
        <dbReference type="SAM" id="MobiDB-lite"/>
    </source>
</evidence>
<feature type="compositionally biased region" description="Basic and acidic residues" evidence="7">
    <location>
        <begin position="1561"/>
        <end position="1573"/>
    </location>
</feature>
<name>A0A7R9P7V4_TIMCA</name>
<feature type="region of interest" description="Disordered" evidence="7">
    <location>
        <begin position="1940"/>
        <end position="1961"/>
    </location>
</feature>
<feature type="compositionally biased region" description="Basic and acidic residues" evidence="7">
    <location>
        <begin position="337"/>
        <end position="350"/>
    </location>
</feature>
<feature type="coiled-coil region" evidence="6">
    <location>
        <begin position="1113"/>
        <end position="1224"/>
    </location>
</feature>
<feature type="region of interest" description="Disordered" evidence="7">
    <location>
        <begin position="1553"/>
        <end position="1573"/>
    </location>
</feature>
<keyword evidence="1" id="KW-0493">Microtubule</keyword>
<gene>
    <name evidence="8" type="ORF">TCMB3V08_LOCUS5668</name>
</gene>
<keyword evidence="2" id="KW-0547">Nucleotide-binding</keyword>
<keyword evidence="3" id="KW-0067">ATP-binding</keyword>
<organism evidence="8">
    <name type="scientific">Timema californicum</name>
    <name type="common">California timema</name>
    <name type="synonym">Walking stick</name>
    <dbReference type="NCBI Taxonomy" id="61474"/>
    <lineage>
        <taxon>Eukaryota</taxon>
        <taxon>Metazoa</taxon>
        <taxon>Ecdysozoa</taxon>
        <taxon>Arthropoda</taxon>
        <taxon>Hexapoda</taxon>
        <taxon>Insecta</taxon>
        <taxon>Pterygota</taxon>
        <taxon>Neoptera</taxon>
        <taxon>Polyneoptera</taxon>
        <taxon>Phasmatodea</taxon>
        <taxon>Timematodea</taxon>
        <taxon>Timematoidea</taxon>
        <taxon>Timematidae</taxon>
        <taxon>Timema</taxon>
    </lineage>
</organism>
<feature type="compositionally biased region" description="Polar residues" evidence="7">
    <location>
        <begin position="240"/>
        <end position="258"/>
    </location>
</feature>
<keyword evidence="4 6" id="KW-0175">Coiled coil</keyword>
<feature type="compositionally biased region" description="Polar residues" evidence="7">
    <location>
        <begin position="193"/>
        <end position="206"/>
    </location>
</feature>
<protein>
    <submittedName>
        <fullName evidence="8">(California timema) hypothetical protein</fullName>
    </submittedName>
</protein>